<gene>
    <name evidence="1" type="ORF">AFUS01_LOCUS28630</name>
</gene>
<evidence type="ECO:0000313" key="2">
    <source>
        <dbReference type="Proteomes" id="UP000708208"/>
    </source>
</evidence>
<name>A0A8J2L933_9HEXA</name>
<proteinExistence type="predicted"/>
<sequence length="32" mass="3687">MHSQLFVQHLIHLSLEPKLSCQTVCGYGEIFQ</sequence>
<keyword evidence="2" id="KW-1185">Reference proteome</keyword>
<comment type="caution">
    <text evidence="1">The sequence shown here is derived from an EMBL/GenBank/DDBJ whole genome shotgun (WGS) entry which is preliminary data.</text>
</comment>
<accession>A0A8J2L933</accession>
<feature type="non-terminal residue" evidence="1">
    <location>
        <position position="1"/>
    </location>
</feature>
<protein>
    <submittedName>
        <fullName evidence="1">Uncharacterized protein</fullName>
    </submittedName>
</protein>
<evidence type="ECO:0000313" key="1">
    <source>
        <dbReference type="EMBL" id="CAG7818104.1"/>
    </source>
</evidence>
<dbReference type="EMBL" id="CAJVCH010411462">
    <property type="protein sequence ID" value="CAG7818104.1"/>
    <property type="molecule type" value="Genomic_DNA"/>
</dbReference>
<organism evidence="1 2">
    <name type="scientific">Allacma fusca</name>
    <dbReference type="NCBI Taxonomy" id="39272"/>
    <lineage>
        <taxon>Eukaryota</taxon>
        <taxon>Metazoa</taxon>
        <taxon>Ecdysozoa</taxon>
        <taxon>Arthropoda</taxon>
        <taxon>Hexapoda</taxon>
        <taxon>Collembola</taxon>
        <taxon>Symphypleona</taxon>
        <taxon>Sminthuridae</taxon>
        <taxon>Allacma</taxon>
    </lineage>
</organism>
<reference evidence="1" key="1">
    <citation type="submission" date="2021-06" db="EMBL/GenBank/DDBJ databases">
        <authorList>
            <person name="Hodson N. C."/>
            <person name="Mongue J. A."/>
            <person name="Jaron S. K."/>
        </authorList>
    </citation>
    <scope>NUCLEOTIDE SEQUENCE</scope>
</reference>
<dbReference type="AlphaFoldDB" id="A0A8J2L933"/>
<dbReference type="Proteomes" id="UP000708208">
    <property type="component" value="Unassembled WGS sequence"/>
</dbReference>